<comment type="caution">
    <text evidence="1">The sequence shown here is derived from an EMBL/GenBank/DDBJ whole genome shotgun (WGS) entry which is preliminary data.</text>
</comment>
<dbReference type="AlphaFoldDB" id="A0A2W0CBZ2"/>
<evidence type="ECO:0000313" key="1">
    <source>
        <dbReference type="EMBL" id="PYY28179.1"/>
    </source>
</evidence>
<protein>
    <submittedName>
        <fullName evidence="1">Uncharacterized protein</fullName>
    </submittedName>
</protein>
<name>A0A2W0CBZ2_9BACL</name>
<accession>A0A2W0CBZ2</accession>
<organism evidence="1 2">
    <name type="scientific">Paenibacillus illinoisensis</name>
    <dbReference type="NCBI Taxonomy" id="59845"/>
    <lineage>
        <taxon>Bacteria</taxon>
        <taxon>Bacillati</taxon>
        <taxon>Bacillota</taxon>
        <taxon>Bacilli</taxon>
        <taxon>Bacillales</taxon>
        <taxon>Paenibacillaceae</taxon>
        <taxon>Paenibacillus</taxon>
    </lineage>
</organism>
<dbReference type="OrthoDB" id="2638327at2"/>
<dbReference type="RefSeq" id="WP_110759689.1">
    <property type="nucleotide sequence ID" value="NZ_PRLG01000020.1"/>
</dbReference>
<dbReference type="Proteomes" id="UP000247459">
    <property type="component" value="Unassembled WGS sequence"/>
</dbReference>
<evidence type="ECO:0000313" key="2">
    <source>
        <dbReference type="Proteomes" id="UP000247459"/>
    </source>
</evidence>
<sequence length="95" mass="11133">MKIKSSVIDTYSQLCMKSYLSCESFEEVRYKIKKCVTLGQVVKVEGDTKHIQYYYNRFIVENGEVLDLYQNKNSYIEVSERVKAAYDRLEGKVVV</sequence>
<gene>
    <name evidence="1" type="ORF">PIL02S_03325</name>
</gene>
<dbReference type="EMBL" id="PRLG01000020">
    <property type="protein sequence ID" value="PYY28179.1"/>
    <property type="molecule type" value="Genomic_DNA"/>
</dbReference>
<proteinExistence type="predicted"/>
<reference evidence="1 2" key="1">
    <citation type="submission" date="2018-01" db="EMBL/GenBank/DDBJ databases">
        <title>Genome sequence of the PGP bacterium Paenibacillus illinoisensis E3.</title>
        <authorList>
            <person name="Rolli E."/>
            <person name="Marasco R."/>
            <person name="Bessem C."/>
            <person name="Michoud G."/>
            <person name="Gaiarsa S."/>
            <person name="Borin S."/>
            <person name="Daffonchio D."/>
        </authorList>
    </citation>
    <scope>NUCLEOTIDE SEQUENCE [LARGE SCALE GENOMIC DNA]</scope>
    <source>
        <strain evidence="1 2">E3</strain>
    </source>
</reference>